<reference evidence="1" key="2">
    <citation type="submission" date="2020-09" db="EMBL/GenBank/DDBJ databases">
        <authorList>
            <person name="Sun Q."/>
            <person name="Zhou Y."/>
        </authorList>
    </citation>
    <scope>NUCLEOTIDE SEQUENCE</scope>
    <source>
        <strain evidence="1">CGMCC 1.15425</strain>
    </source>
</reference>
<organism evidence="1 2">
    <name type="scientific">Pseudohongiella nitratireducens</name>
    <dbReference type="NCBI Taxonomy" id="1768907"/>
    <lineage>
        <taxon>Bacteria</taxon>
        <taxon>Pseudomonadati</taxon>
        <taxon>Pseudomonadota</taxon>
        <taxon>Gammaproteobacteria</taxon>
        <taxon>Pseudomonadales</taxon>
        <taxon>Pseudohongiellaceae</taxon>
        <taxon>Pseudohongiella</taxon>
    </lineage>
</organism>
<dbReference type="EMBL" id="BMIY01000003">
    <property type="protein sequence ID" value="GGG53162.1"/>
    <property type="molecule type" value="Genomic_DNA"/>
</dbReference>
<dbReference type="Pfam" id="PF26412">
    <property type="entry name" value="BrxE"/>
    <property type="match status" value="1"/>
</dbReference>
<keyword evidence="2" id="KW-1185">Reference proteome</keyword>
<proteinExistence type="predicted"/>
<evidence type="ECO:0000313" key="1">
    <source>
        <dbReference type="EMBL" id="GGG53162.1"/>
    </source>
</evidence>
<dbReference type="NCBIfam" id="NF033447">
    <property type="entry name" value="BrxE_fam"/>
    <property type="match status" value="1"/>
</dbReference>
<dbReference type="InterPro" id="IPR058690">
    <property type="entry name" value="BrxE"/>
</dbReference>
<name>A0A917LS21_9GAMM</name>
<reference evidence="1" key="1">
    <citation type="journal article" date="2014" name="Int. J. Syst. Evol. Microbiol.">
        <title>Complete genome sequence of Corynebacterium casei LMG S-19264T (=DSM 44701T), isolated from a smear-ripened cheese.</title>
        <authorList>
            <consortium name="US DOE Joint Genome Institute (JGI-PGF)"/>
            <person name="Walter F."/>
            <person name="Albersmeier A."/>
            <person name="Kalinowski J."/>
            <person name="Ruckert C."/>
        </authorList>
    </citation>
    <scope>NUCLEOTIDE SEQUENCE</scope>
    <source>
        <strain evidence="1">CGMCC 1.15425</strain>
    </source>
</reference>
<dbReference type="RefSeq" id="WP_068809902.1">
    <property type="nucleotide sequence ID" value="NZ_BMIY01000003.1"/>
</dbReference>
<comment type="caution">
    <text evidence="1">The sequence shown here is derived from an EMBL/GenBank/DDBJ whole genome shotgun (WGS) entry which is preliminary data.</text>
</comment>
<dbReference type="OrthoDB" id="8566355at2"/>
<accession>A0A917LS21</accession>
<evidence type="ECO:0000313" key="2">
    <source>
        <dbReference type="Proteomes" id="UP000627715"/>
    </source>
</evidence>
<dbReference type="AlphaFoldDB" id="A0A917LS21"/>
<protein>
    <recommendedName>
        <fullName evidence="3">BrxE family protein</fullName>
    </recommendedName>
</protein>
<evidence type="ECO:0008006" key="3">
    <source>
        <dbReference type="Google" id="ProtNLM"/>
    </source>
</evidence>
<sequence length="168" mass="18660">MDRLDIRDLAGLRMAVGYLGEKSQNNWWSSSFLAPQAKTYLSPIYPRTVALAQYRGVTEAALLVHDEFIGIGRNYHLFRLPEAVEHAAADYVQAKDEDHYPRMLDSQESALGVLQRLASGSGNQAEGPVAVGQYSDANLSEMLQEAAGYYLAAFQFGTKCYPFMRETA</sequence>
<gene>
    <name evidence="1" type="ORF">GCM10011403_07960</name>
</gene>
<dbReference type="Proteomes" id="UP000627715">
    <property type="component" value="Unassembled WGS sequence"/>
</dbReference>